<comment type="caution">
    <text evidence="1">The sequence shown here is derived from an EMBL/GenBank/DDBJ whole genome shotgun (WGS) entry which is preliminary data.</text>
</comment>
<keyword evidence="2" id="KW-1185">Reference proteome</keyword>
<gene>
    <name evidence="1" type="ORF">O181_008310</name>
</gene>
<name>A0A9Q3GIS1_9BASI</name>
<dbReference type="EMBL" id="AVOT02001913">
    <property type="protein sequence ID" value="MBW0468595.1"/>
    <property type="molecule type" value="Genomic_DNA"/>
</dbReference>
<sequence length="118" mass="13633">MFKKLGVPLHQSSTILEQLSMECANLFSQRNVEHQGNVSRSSSQGLGENKSFDLLKHVNQTPIKMSYEALESHKYEVVAYLQTLHPMAKGEPIIDYWKASHDQIQDRFLVKTHLFCHY</sequence>
<dbReference type="Proteomes" id="UP000765509">
    <property type="component" value="Unassembled WGS sequence"/>
</dbReference>
<evidence type="ECO:0000313" key="1">
    <source>
        <dbReference type="EMBL" id="MBW0468595.1"/>
    </source>
</evidence>
<dbReference type="AlphaFoldDB" id="A0A9Q3GIS1"/>
<dbReference type="OrthoDB" id="3264316at2759"/>
<proteinExistence type="predicted"/>
<reference evidence="1" key="1">
    <citation type="submission" date="2021-03" db="EMBL/GenBank/DDBJ databases">
        <title>Draft genome sequence of rust myrtle Austropuccinia psidii MF-1, a brazilian biotype.</title>
        <authorList>
            <person name="Quecine M.C."/>
            <person name="Pachon D.M.R."/>
            <person name="Bonatelli M.L."/>
            <person name="Correr F.H."/>
            <person name="Franceschini L.M."/>
            <person name="Leite T.F."/>
            <person name="Margarido G.R.A."/>
            <person name="Almeida C.A."/>
            <person name="Ferrarezi J.A."/>
            <person name="Labate C.A."/>
        </authorList>
    </citation>
    <scope>NUCLEOTIDE SEQUENCE</scope>
    <source>
        <strain evidence="1">MF-1</strain>
    </source>
</reference>
<accession>A0A9Q3GIS1</accession>
<organism evidence="1 2">
    <name type="scientific">Austropuccinia psidii MF-1</name>
    <dbReference type="NCBI Taxonomy" id="1389203"/>
    <lineage>
        <taxon>Eukaryota</taxon>
        <taxon>Fungi</taxon>
        <taxon>Dikarya</taxon>
        <taxon>Basidiomycota</taxon>
        <taxon>Pucciniomycotina</taxon>
        <taxon>Pucciniomycetes</taxon>
        <taxon>Pucciniales</taxon>
        <taxon>Sphaerophragmiaceae</taxon>
        <taxon>Austropuccinia</taxon>
    </lineage>
</organism>
<evidence type="ECO:0000313" key="2">
    <source>
        <dbReference type="Proteomes" id="UP000765509"/>
    </source>
</evidence>
<protein>
    <submittedName>
        <fullName evidence="1">Uncharacterized protein</fullName>
    </submittedName>
</protein>